<dbReference type="SUPFAM" id="SSF103473">
    <property type="entry name" value="MFS general substrate transporter"/>
    <property type="match status" value="1"/>
</dbReference>
<evidence type="ECO:0000256" key="2">
    <source>
        <dbReference type="ARBA" id="ARBA00022448"/>
    </source>
</evidence>
<evidence type="ECO:0000313" key="9">
    <source>
        <dbReference type="Proteomes" id="UP001280629"/>
    </source>
</evidence>
<dbReference type="InterPro" id="IPR011701">
    <property type="entry name" value="MFS"/>
</dbReference>
<comment type="subcellular location">
    <subcellularLocation>
        <location evidence="1">Cell membrane</location>
        <topology evidence="1">Multi-pass membrane protein</topology>
    </subcellularLocation>
</comment>
<evidence type="ECO:0000256" key="6">
    <source>
        <dbReference type="SAM" id="Phobius"/>
    </source>
</evidence>
<dbReference type="Proteomes" id="UP001280629">
    <property type="component" value="Unassembled WGS sequence"/>
</dbReference>
<feature type="transmembrane region" description="Helical" evidence="6">
    <location>
        <begin position="274"/>
        <end position="294"/>
    </location>
</feature>
<evidence type="ECO:0000256" key="4">
    <source>
        <dbReference type="ARBA" id="ARBA00022989"/>
    </source>
</evidence>
<keyword evidence="2" id="KW-0813">Transport</keyword>
<dbReference type="RefSeq" id="WP_317935066.1">
    <property type="nucleotide sequence ID" value="NZ_JAUBDH010000003.1"/>
</dbReference>
<sequence length="394" mass="42612">MEKKQNLWTKDFIFISIINFFLMLVMYMLMVTIAPFAVEEYSASASMAGLVSGIFIIGTLLARLATGRVIESVGSRRILLAGLILSVVGVALYFIAHSLPVLLIVRFIHGLGLGIASTATGTVIAQIIPPSRRGEGIGYFSLSTVLATAIGPFFGIYLSQHVDFTWIFIFSLVLGIIGLAMFFFVEKRPEEAPQEVVEPKDAPKGIANYIEKSALPIAFITLLAGIGYSGVLSFISFYAKEADLVDAASFFFLVYAFAILFSRPFSGKLLDRKGGTFVVVPSLVLFAGGLLLLSQTHTGFILLVAGAIIGLGFGNFQSCAQAISLIGVPIKRIGIATSTFYIFLDFGFGFGPYFLGNVATAYGYRDLYMILAGLIVVALILYLLFARTKRPAVQ</sequence>
<feature type="domain" description="Major facilitator superfamily (MFS) profile" evidence="7">
    <location>
        <begin position="12"/>
        <end position="390"/>
    </location>
</feature>
<dbReference type="PANTHER" id="PTHR23531">
    <property type="entry name" value="QUINOLENE RESISTANCE PROTEIN NORA"/>
    <property type="match status" value="1"/>
</dbReference>
<feature type="transmembrane region" description="Helical" evidence="6">
    <location>
        <begin position="164"/>
        <end position="185"/>
    </location>
</feature>
<proteinExistence type="predicted"/>
<accession>A0ABU4FXT2</accession>
<protein>
    <submittedName>
        <fullName evidence="8">MFS transporter</fullName>
    </submittedName>
</protein>
<reference evidence="8 9" key="1">
    <citation type="submission" date="2023-06" db="EMBL/GenBank/DDBJ databases">
        <title>Sporosarcina sp. nov., isolated from Korean traditional fermented seafood 'Jeotgal'.</title>
        <authorList>
            <person name="Yang A.-I."/>
            <person name="Shin N.-R."/>
        </authorList>
    </citation>
    <scope>NUCLEOTIDE SEQUENCE [LARGE SCALE GENOMIC DNA]</scope>
    <source>
        <strain evidence="8 9">KCTC3840</strain>
    </source>
</reference>
<feature type="transmembrane region" description="Helical" evidence="6">
    <location>
        <begin position="300"/>
        <end position="326"/>
    </location>
</feature>
<evidence type="ECO:0000313" key="8">
    <source>
        <dbReference type="EMBL" id="MDW0109521.1"/>
    </source>
</evidence>
<keyword evidence="3 6" id="KW-0812">Transmembrane</keyword>
<keyword evidence="9" id="KW-1185">Reference proteome</keyword>
<feature type="transmembrane region" description="Helical" evidence="6">
    <location>
        <begin position="214"/>
        <end position="238"/>
    </location>
</feature>
<evidence type="ECO:0000256" key="3">
    <source>
        <dbReference type="ARBA" id="ARBA00022692"/>
    </source>
</evidence>
<keyword evidence="5 6" id="KW-0472">Membrane</keyword>
<evidence type="ECO:0000256" key="1">
    <source>
        <dbReference type="ARBA" id="ARBA00004651"/>
    </source>
</evidence>
<comment type="caution">
    <text evidence="8">The sequence shown here is derived from an EMBL/GenBank/DDBJ whole genome shotgun (WGS) entry which is preliminary data.</text>
</comment>
<feature type="transmembrane region" description="Helical" evidence="6">
    <location>
        <begin position="12"/>
        <end position="38"/>
    </location>
</feature>
<dbReference type="CDD" id="cd17489">
    <property type="entry name" value="MFS_YfcJ_like"/>
    <property type="match status" value="1"/>
</dbReference>
<feature type="transmembrane region" description="Helical" evidence="6">
    <location>
        <begin position="78"/>
        <end position="96"/>
    </location>
</feature>
<feature type="transmembrane region" description="Helical" evidence="6">
    <location>
        <begin position="333"/>
        <end position="355"/>
    </location>
</feature>
<organism evidence="8 9">
    <name type="scientific">Sporosarcina aquimarina</name>
    <dbReference type="NCBI Taxonomy" id="114975"/>
    <lineage>
        <taxon>Bacteria</taxon>
        <taxon>Bacillati</taxon>
        <taxon>Bacillota</taxon>
        <taxon>Bacilli</taxon>
        <taxon>Bacillales</taxon>
        <taxon>Caryophanaceae</taxon>
        <taxon>Sporosarcina</taxon>
    </lineage>
</organism>
<evidence type="ECO:0000256" key="5">
    <source>
        <dbReference type="ARBA" id="ARBA00023136"/>
    </source>
</evidence>
<evidence type="ECO:0000259" key="7">
    <source>
        <dbReference type="PROSITE" id="PS50850"/>
    </source>
</evidence>
<feature type="transmembrane region" description="Helical" evidence="6">
    <location>
        <begin position="244"/>
        <end position="262"/>
    </location>
</feature>
<name>A0ABU4FXT2_9BACL</name>
<feature type="transmembrane region" description="Helical" evidence="6">
    <location>
        <begin position="137"/>
        <end position="158"/>
    </location>
</feature>
<feature type="transmembrane region" description="Helical" evidence="6">
    <location>
        <begin position="102"/>
        <end position="125"/>
    </location>
</feature>
<dbReference type="PANTHER" id="PTHR23531:SF1">
    <property type="entry name" value="QUINOLENE RESISTANCE PROTEIN NORA"/>
    <property type="match status" value="1"/>
</dbReference>
<gene>
    <name evidence="8" type="ORF">QT716_05560</name>
</gene>
<dbReference type="InterPro" id="IPR052714">
    <property type="entry name" value="MFS_Exporter"/>
</dbReference>
<dbReference type="Pfam" id="PF07690">
    <property type="entry name" value="MFS_1"/>
    <property type="match status" value="1"/>
</dbReference>
<dbReference type="PROSITE" id="PS50850">
    <property type="entry name" value="MFS"/>
    <property type="match status" value="1"/>
</dbReference>
<dbReference type="Gene3D" id="1.20.1250.20">
    <property type="entry name" value="MFS general substrate transporter like domains"/>
    <property type="match status" value="1"/>
</dbReference>
<keyword evidence="4 6" id="KW-1133">Transmembrane helix</keyword>
<dbReference type="InterPro" id="IPR020846">
    <property type="entry name" value="MFS_dom"/>
</dbReference>
<dbReference type="PRINTS" id="PR01036">
    <property type="entry name" value="TCRTETB"/>
</dbReference>
<feature type="transmembrane region" description="Helical" evidence="6">
    <location>
        <begin position="44"/>
        <end position="66"/>
    </location>
</feature>
<dbReference type="EMBL" id="JAUBDH010000003">
    <property type="protein sequence ID" value="MDW0109521.1"/>
    <property type="molecule type" value="Genomic_DNA"/>
</dbReference>
<feature type="transmembrane region" description="Helical" evidence="6">
    <location>
        <begin position="367"/>
        <end position="385"/>
    </location>
</feature>
<dbReference type="InterPro" id="IPR036259">
    <property type="entry name" value="MFS_trans_sf"/>
</dbReference>